<dbReference type="EMBL" id="JBJUIK010000007">
    <property type="protein sequence ID" value="KAL3523228.1"/>
    <property type="molecule type" value="Genomic_DNA"/>
</dbReference>
<comment type="caution">
    <text evidence="1">The sequence shown here is derived from an EMBL/GenBank/DDBJ whole genome shotgun (WGS) entry which is preliminary data.</text>
</comment>
<gene>
    <name evidence="1" type="ORF">ACH5RR_016062</name>
</gene>
<dbReference type="AlphaFoldDB" id="A0ABD2ZVA2"/>
<dbReference type="Proteomes" id="UP001630127">
    <property type="component" value="Unassembled WGS sequence"/>
</dbReference>
<keyword evidence="2" id="KW-1185">Reference proteome</keyword>
<evidence type="ECO:0000313" key="2">
    <source>
        <dbReference type="Proteomes" id="UP001630127"/>
    </source>
</evidence>
<name>A0ABD2ZVA2_9GENT</name>
<accession>A0ABD2ZVA2</accession>
<protein>
    <submittedName>
        <fullName evidence="1">Uncharacterized protein</fullName>
    </submittedName>
</protein>
<evidence type="ECO:0000313" key="1">
    <source>
        <dbReference type="EMBL" id="KAL3523228.1"/>
    </source>
</evidence>
<sequence>MASFKFLNSLEMGFPNPISWSDFVSKGFDGLGRLQILVIPKFSITSTSGTKHSWTDVVKSHGSVHEASSDTAGSNEPIESQDVLDGVQNNPLKSMTLSSTSISFEILKMIDPDLTYKVKKGKGGKCIGGQKKRGCGRVLLSDRRPVVDEGEDAFSGSNRLMRKHLFTSGFEGDVVASAQ</sequence>
<reference evidence="1 2" key="1">
    <citation type="submission" date="2024-11" db="EMBL/GenBank/DDBJ databases">
        <title>A near-complete genome assembly of Cinchona calisaya.</title>
        <authorList>
            <person name="Lian D.C."/>
            <person name="Zhao X.W."/>
            <person name="Wei L."/>
        </authorList>
    </citation>
    <scope>NUCLEOTIDE SEQUENCE [LARGE SCALE GENOMIC DNA]</scope>
    <source>
        <tissue evidence="1">Nenye</tissue>
    </source>
</reference>
<organism evidence="1 2">
    <name type="scientific">Cinchona calisaya</name>
    <dbReference type="NCBI Taxonomy" id="153742"/>
    <lineage>
        <taxon>Eukaryota</taxon>
        <taxon>Viridiplantae</taxon>
        <taxon>Streptophyta</taxon>
        <taxon>Embryophyta</taxon>
        <taxon>Tracheophyta</taxon>
        <taxon>Spermatophyta</taxon>
        <taxon>Magnoliopsida</taxon>
        <taxon>eudicotyledons</taxon>
        <taxon>Gunneridae</taxon>
        <taxon>Pentapetalae</taxon>
        <taxon>asterids</taxon>
        <taxon>lamiids</taxon>
        <taxon>Gentianales</taxon>
        <taxon>Rubiaceae</taxon>
        <taxon>Cinchonoideae</taxon>
        <taxon>Cinchoneae</taxon>
        <taxon>Cinchona</taxon>
    </lineage>
</organism>
<proteinExistence type="predicted"/>